<accession>A0ABX9IK80</accession>
<keyword evidence="3" id="KW-1185">Reference proteome</keyword>
<evidence type="ECO:0000313" key="2">
    <source>
        <dbReference type="EMBL" id="REC74161.1"/>
    </source>
</evidence>
<evidence type="ECO:0000313" key="3">
    <source>
        <dbReference type="Proteomes" id="UP000256491"/>
    </source>
</evidence>
<feature type="region of interest" description="Disordered" evidence="1">
    <location>
        <begin position="155"/>
        <end position="179"/>
    </location>
</feature>
<reference evidence="2 3" key="1">
    <citation type="journal article" date="2010" name="Syst. Appl. Microbiol.">
        <title>Four new species of Chryseobacterium from the rhizosphere of coastal sand dune plants, Chryseobacterium elymi sp. nov., Chryseobacterium hagamense sp. nov., Chryseobacterium lathyri sp. nov. and Chryseobacterium rhizosphaerae sp. nov.</title>
        <authorList>
            <person name="Cho S.H."/>
            <person name="Lee K.S."/>
            <person name="Shin D.S."/>
            <person name="Han J.H."/>
            <person name="Park K.S."/>
            <person name="Lee C.H."/>
            <person name="Park K.H."/>
            <person name="Kim S.B."/>
        </authorList>
    </citation>
    <scope>NUCLEOTIDE SEQUENCE [LARGE SCALE GENOMIC DNA]</scope>
    <source>
        <strain evidence="2 3">KCTC 22548</strain>
    </source>
</reference>
<dbReference type="EMBL" id="QNUF01000018">
    <property type="protein sequence ID" value="REC74161.1"/>
    <property type="molecule type" value="Genomic_DNA"/>
</dbReference>
<proteinExistence type="predicted"/>
<evidence type="ECO:0000256" key="1">
    <source>
        <dbReference type="SAM" id="MobiDB-lite"/>
    </source>
</evidence>
<comment type="caution">
    <text evidence="2">The sequence shown here is derived from an EMBL/GenBank/DDBJ whole genome shotgun (WGS) entry which is preliminary data.</text>
</comment>
<sequence length="179" mass="21271">MAQSSPKYIEIEWKNGSEAAKKIMKSNFYYDVLDAWSPFGNDTGNDTYYLYCDWKREHPKENVKKFMEEELVSLGYPGFDLYLDGKDPERLRRIVNTMHNQYIDLNAIDNEVIALAFSQLFLEGRIEPEVKKWAEAAFSRESVYLDYWGDKNGEAKERKERKEREERMNQLLSDLRKIE</sequence>
<organism evidence="2 3">
    <name type="scientific">Chryseobacterium rhizosphaerae</name>
    <dbReference type="NCBI Taxonomy" id="395937"/>
    <lineage>
        <taxon>Bacteria</taxon>
        <taxon>Pseudomonadati</taxon>
        <taxon>Bacteroidota</taxon>
        <taxon>Flavobacteriia</taxon>
        <taxon>Flavobacteriales</taxon>
        <taxon>Weeksellaceae</taxon>
        <taxon>Chryseobacterium group</taxon>
        <taxon>Chryseobacterium</taxon>
    </lineage>
</organism>
<dbReference type="Proteomes" id="UP000256491">
    <property type="component" value="Unassembled WGS sequence"/>
</dbReference>
<protein>
    <submittedName>
        <fullName evidence="2">Uncharacterized protein</fullName>
    </submittedName>
</protein>
<name>A0ABX9IK80_9FLAO</name>
<gene>
    <name evidence="2" type="ORF">DRF57_15245</name>
</gene>